<name>A0A8H3KX98_9GLOM</name>
<evidence type="ECO:0000313" key="2">
    <source>
        <dbReference type="Proteomes" id="UP000615446"/>
    </source>
</evidence>
<dbReference type="AlphaFoldDB" id="A0A8H3KX98"/>
<reference evidence="1" key="1">
    <citation type="submission" date="2019-10" db="EMBL/GenBank/DDBJ databases">
        <title>Conservation and host-specific expression of non-tandemly repeated heterogenous ribosome RNA gene in arbuscular mycorrhizal fungi.</title>
        <authorList>
            <person name="Maeda T."/>
            <person name="Kobayashi Y."/>
            <person name="Nakagawa T."/>
            <person name="Ezawa T."/>
            <person name="Yamaguchi K."/>
            <person name="Bino T."/>
            <person name="Nishimoto Y."/>
            <person name="Shigenobu S."/>
            <person name="Kawaguchi M."/>
        </authorList>
    </citation>
    <scope>NUCLEOTIDE SEQUENCE</scope>
    <source>
        <strain evidence="1">HR1</strain>
    </source>
</reference>
<gene>
    <name evidence="1" type="ORF">RCL2_000503000</name>
</gene>
<proteinExistence type="predicted"/>
<evidence type="ECO:0000313" key="1">
    <source>
        <dbReference type="EMBL" id="GES77678.1"/>
    </source>
</evidence>
<accession>A0A8H3KX98</accession>
<organism evidence="1 2">
    <name type="scientific">Rhizophagus clarus</name>
    <dbReference type="NCBI Taxonomy" id="94130"/>
    <lineage>
        <taxon>Eukaryota</taxon>
        <taxon>Fungi</taxon>
        <taxon>Fungi incertae sedis</taxon>
        <taxon>Mucoromycota</taxon>
        <taxon>Glomeromycotina</taxon>
        <taxon>Glomeromycetes</taxon>
        <taxon>Glomerales</taxon>
        <taxon>Glomeraceae</taxon>
        <taxon>Rhizophagus</taxon>
    </lineage>
</organism>
<sequence length="123" mass="13801">MIHQTEKREKGRNYWEPAVLAEFEAEEVLDFSASILRGRDGRSKVITAEDEVRAGITGNVKGTKSGKRGLRGREDGSARREFCVRKRSETSGWSMLMSEVCGVLGETEDIGCRPICRLMRAIH</sequence>
<dbReference type="Proteomes" id="UP000615446">
    <property type="component" value="Unassembled WGS sequence"/>
</dbReference>
<protein>
    <submittedName>
        <fullName evidence="1">Uncharacterized protein</fullName>
    </submittedName>
</protein>
<dbReference type="EMBL" id="BLAL01000030">
    <property type="protein sequence ID" value="GES77678.1"/>
    <property type="molecule type" value="Genomic_DNA"/>
</dbReference>
<comment type="caution">
    <text evidence="1">The sequence shown here is derived from an EMBL/GenBank/DDBJ whole genome shotgun (WGS) entry which is preliminary data.</text>
</comment>